<reference evidence="1" key="1">
    <citation type="submission" date="2021-06" db="EMBL/GenBank/DDBJ databases">
        <authorList>
            <person name="Kallberg Y."/>
            <person name="Tangrot J."/>
            <person name="Rosling A."/>
        </authorList>
    </citation>
    <scope>NUCLEOTIDE SEQUENCE</scope>
    <source>
        <strain evidence="1">BR232B</strain>
    </source>
</reference>
<comment type="caution">
    <text evidence="1">The sequence shown here is derived from an EMBL/GenBank/DDBJ whole genome shotgun (WGS) entry which is preliminary data.</text>
</comment>
<protein>
    <submittedName>
        <fullName evidence="1">5460_t:CDS:1</fullName>
    </submittedName>
</protein>
<accession>A0A9N8YVH0</accession>
<gene>
    <name evidence="1" type="ORF">PBRASI_LOCUS16</name>
</gene>
<dbReference type="OrthoDB" id="69964at2759"/>
<sequence length="305" mass="33893">MTVFLGNLAPDTPGLWVNCVSRYKVTIALADYPGLQPVVSSFKNDPADSSLSQYGGMILCFGDLIGVEGLDERLRGQRHTREILLDREALRNNNVVVVASEDAVLAKRNEHLVLSCKKPFDQQFLRSGLLETLIERLLVGFGLYEDRIGQLANGSCPATECGYVNDEHLSVLIAESSLERGALPALADQIINNLYVHQGLGYIVLQEDVHGFIKDFNINWVLVNNDSENLLKSKNIQACLKNTARNGVKLPPPVKVPKLTKTLREVNLAIRSEWCMCYLSDDMRISRVGLGHDTLMSLCQIQKQT</sequence>
<dbReference type="EMBL" id="CAJVPI010000001">
    <property type="protein sequence ID" value="CAG8450740.1"/>
    <property type="molecule type" value="Genomic_DNA"/>
</dbReference>
<evidence type="ECO:0000313" key="2">
    <source>
        <dbReference type="Proteomes" id="UP000789739"/>
    </source>
</evidence>
<evidence type="ECO:0000313" key="1">
    <source>
        <dbReference type="EMBL" id="CAG8450740.1"/>
    </source>
</evidence>
<proteinExistence type="predicted"/>
<dbReference type="AlphaFoldDB" id="A0A9N8YVH0"/>
<organism evidence="1 2">
    <name type="scientific">Paraglomus brasilianum</name>
    <dbReference type="NCBI Taxonomy" id="144538"/>
    <lineage>
        <taxon>Eukaryota</taxon>
        <taxon>Fungi</taxon>
        <taxon>Fungi incertae sedis</taxon>
        <taxon>Mucoromycota</taxon>
        <taxon>Glomeromycotina</taxon>
        <taxon>Glomeromycetes</taxon>
        <taxon>Paraglomerales</taxon>
        <taxon>Paraglomeraceae</taxon>
        <taxon>Paraglomus</taxon>
    </lineage>
</organism>
<keyword evidence="2" id="KW-1185">Reference proteome</keyword>
<name>A0A9N8YVH0_9GLOM</name>
<dbReference type="Proteomes" id="UP000789739">
    <property type="component" value="Unassembled WGS sequence"/>
</dbReference>